<evidence type="ECO:0000313" key="2">
    <source>
        <dbReference type="EMBL" id="NME73013.1"/>
    </source>
</evidence>
<dbReference type="InterPro" id="IPR012337">
    <property type="entry name" value="RNaseH-like_sf"/>
</dbReference>
<protein>
    <submittedName>
        <fullName evidence="2">IS21 family transposase</fullName>
    </submittedName>
</protein>
<feature type="domain" description="Integrase catalytic" evidence="1">
    <location>
        <begin position="136"/>
        <end position="329"/>
    </location>
</feature>
<reference evidence="2 3" key="1">
    <citation type="submission" date="2020-04" db="EMBL/GenBank/DDBJ databases">
        <title>Flammeovirga sp. SR4, a novel species isolated from seawater.</title>
        <authorList>
            <person name="Wang X."/>
        </authorList>
    </citation>
    <scope>NUCLEOTIDE SEQUENCE [LARGE SCALE GENOMIC DNA]</scope>
    <source>
        <strain evidence="2 3">ATCC 23126</strain>
    </source>
</reference>
<dbReference type="Gene3D" id="3.30.420.10">
    <property type="entry name" value="Ribonuclease H-like superfamily/Ribonuclease H"/>
    <property type="match status" value="1"/>
</dbReference>
<gene>
    <name evidence="2" type="ORF">HHU12_33980</name>
</gene>
<dbReference type="PANTHER" id="PTHR35004:SF8">
    <property type="entry name" value="TRANSPOSASE RV3428C-RELATED"/>
    <property type="match status" value="1"/>
</dbReference>
<dbReference type="RefSeq" id="WP_169661157.1">
    <property type="nucleotide sequence ID" value="NZ_JABANE010000296.1"/>
</dbReference>
<keyword evidence="3" id="KW-1185">Reference proteome</keyword>
<dbReference type="AlphaFoldDB" id="A0A7X9S288"/>
<dbReference type="SUPFAM" id="SSF53098">
    <property type="entry name" value="Ribonuclease H-like"/>
    <property type="match status" value="1"/>
</dbReference>
<evidence type="ECO:0000259" key="1">
    <source>
        <dbReference type="PROSITE" id="PS50994"/>
    </source>
</evidence>
<dbReference type="GO" id="GO:0015074">
    <property type="term" value="P:DNA integration"/>
    <property type="evidence" value="ECO:0007669"/>
    <property type="project" value="InterPro"/>
</dbReference>
<dbReference type="InterPro" id="IPR001584">
    <property type="entry name" value="Integrase_cat-core"/>
</dbReference>
<dbReference type="NCBIfam" id="NF033546">
    <property type="entry name" value="transpos_IS21"/>
    <property type="match status" value="1"/>
</dbReference>
<dbReference type="Proteomes" id="UP000576082">
    <property type="component" value="Unassembled WGS sequence"/>
</dbReference>
<comment type="caution">
    <text evidence="2">The sequence shown here is derived from an EMBL/GenBank/DDBJ whole genome shotgun (WGS) entry which is preliminary data.</text>
</comment>
<accession>A0A7X9S288</accession>
<dbReference type="EMBL" id="JABANE010000296">
    <property type="protein sequence ID" value="NME73013.1"/>
    <property type="molecule type" value="Genomic_DNA"/>
</dbReference>
<feature type="non-terminal residue" evidence="2">
    <location>
        <position position="346"/>
    </location>
</feature>
<organism evidence="2 3">
    <name type="scientific">Flammeovirga aprica JL-4</name>
    <dbReference type="NCBI Taxonomy" id="694437"/>
    <lineage>
        <taxon>Bacteria</taxon>
        <taxon>Pseudomonadati</taxon>
        <taxon>Bacteroidota</taxon>
        <taxon>Cytophagia</taxon>
        <taxon>Cytophagales</taxon>
        <taxon>Flammeovirgaceae</taxon>
        <taxon>Flammeovirga</taxon>
    </lineage>
</organism>
<dbReference type="InterPro" id="IPR036397">
    <property type="entry name" value="RNaseH_sf"/>
</dbReference>
<name>A0A7X9S288_9BACT</name>
<dbReference type="GO" id="GO:0003676">
    <property type="term" value="F:nucleic acid binding"/>
    <property type="evidence" value="ECO:0007669"/>
    <property type="project" value="InterPro"/>
</dbReference>
<sequence>MAGQRIEIMDIRQLIQFKTQNYSNRKIAKTLDIHRNTVNTYVKDLEGVPYTYQALLKLSDQELSSLFTPLNEKQFDRYSHLMEQMPSLRNKMKLVGATLENVWKDYLHDNPKGYKYTQFTKHYRNWCKQQKVSLKLDHKSGEQMFVDFTGKHLQVINPNTGEVEEIEVFVAILPSSQYTFMTAVRSQKQEDFFDALNQALRFFGGVPKAIVTDNLKAAVAKITKGHTYVTKAMKLFASHYNCSAFPTRPYSPQDKALVEGAVKLCYQRIFYPLQKQQFFSLSSLNSVIRNLLSNYNKIQFSHRNTSRLQEFLDYEKKSLTPLPISSFEMYEFSRAKVQKMGYAFLG</sequence>
<dbReference type="Pfam" id="PF00665">
    <property type="entry name" value="rve"/>
    <property type="match status" value="1"/>
</dbReference>
<dbReference type="PANTHER" id="PTHR35004">
    <property type="entry name" value="TRANSPOSASE RV3428C-RELATED"/>
    <property type="match status" value="1"/>
</dbReference>
<evidence type="ECO:0000313" key="3">
    <source>
        <dbReference type="Proteomes" id="UP000576082"/>
    </source>
</evidence>
<dbReference type="PROSITE" id="PS50994">
    <property type="entry name" value="INTEGRASE"/>
    <property type="match status" value="1"/>
</dbReference>
<proteinExistence type="predicted"/>